<keyword evidence="3" id="KW-1185">Reference proteome</keyword>
<dbReference type="InterPro" id="IPR006342">
    <property type="entry name" value="FkbM_mtfrase"/>
</dbReference>
<proteinExistence type="predicted"/>
<dbReference type="InterPro" id="IPR052514">
    <property type="entry name" value="SAM-dependent_MTase"/>
</dbReference>
<gene>
    <name evidence="2" type="ORF">GXP69_03465</name>
</gene>
<dbReference type="InterPro" id="IPR029063">
    <property type="entry name" value="SAM-dependent_MTases_sf"/>
</dbReference>
<evidence type="ECO:0000259" key="1">
    <source>
        <dbReference type="Pfam" id="PF05050"/>
    </source>
</evidence>
<keyword evidence="2" id="KW-0489">Methyltransferase</keyword>
<dbReference type="AlphaFoldDB" id="A0A6B3LTA5"/>
<dbReference type="NCBIfam" id="TIGR01444">
    <property type="entry name" value="fkbM_fam"/>
    <property type="match status" value="1"/>
</dbReference>
<dbReference type="GO" id="GO:0008168">
    <property type="term" value="F:methyltransferase activity"/>
    <property type="evidence" value="ECO:0007669"/>
    <property type="project" value="UniProtKB-KW"/>
</dbReference>
<dbReference type="Gene3D" id="3.40.50.150">
    <property type="entry name" value="Vaccinia Virus protein VP39"/>
    <property type="match status" value="1"/>
</dbReference>
<dbReference type="PANTHER" id="PTHR34203">
    <property type="entry name" value="METHYLTRANSFERASE, FKBM FAMILY PROTEIN"/>
    <property type="match status" value="1"/>
</dbReference>
<accession>A0A6B3LTA5</accession>
<reference evidence="2 3" key="1">
    <citation type="submission" date="2020-02" db="EMBL/GenBank/DDBJ databases">
        <authorList>
            <person name="Kim M.K."/>
        </authorList>
    </citation>
    <scope>NUCLEOTIDE SEQUENCE [LARGE SCALE GENOMIC DNA]</scope>
    <source>
        <strain evidence="2 3">BT327</strain>
    </source>
</reference>
<dbReference type="SUPFAM" id="SSF53335">
    <property type="entry name" value="S-adenosyl-L-methionine-dependent methyltransferases"/>
    <property type="match status" value="1"/>
</dbReference>
<sequence length="322" mass="36845">MSALQVTGRLSTRTIKSYNLRRFIAKFQDALIKPEYAQHMGHLTRIFNKYLPDRVLKTVDFYKAYPKAKAQKINKFLDEDAVKFLKGYKSFREGTVTFLGKDFKFSHAGSLIHSVEELFCGNVYAFQAESKVPYIIDCGANIGVSVIFFKQLYPEARILAFEPDKDIFRLLEENVQSFGLIHVTLENKAVWNKTEELTFYNEGALAGSLTTDFASKNNKVTIPAIDLLPYLNEPVDFLKLDIEGAEHVVLHHIAPKLANVKNLFLEYHSDRNKPQQLNELLAIISEAGFRYYIKEADNITPNPYIRAPKGPYDLQLNISCYK</sequence>
<evidence type="ECO:0000313" key="3">
    <source>
        <dbReference type="Proteomes" id="UP000474777"/>
    </source>
</evidence>
<protein>
    <submittedName>
        <fullName evidence="2">FkbM family methyltransferase</fullName>
    </submittedName>
</protein>
<feature type="domain" description="Methyltransferase FkbM" evidence="1">
    <location>
        <begin position="137"/>
        <end position="291"/>
    </location>
</feature>
<dbReference type="Proteomes" id="UP000474777">
    <property type="component" value="Unassembled WGS sequence"/>
</dbReference>
<dbReference type="PANTHER" id="PTHR34203:SF15">
    <property type="entry name" value="SLL1173 PROTEIN"/>
    <property type="match status" value="1"/>
</dbReference>
<dbReference type="Pfam" id="PF05050">
    <property type="entry name" value="Methyltransf_21"/>
    <property type="match status" value="1"/>
</dbReference>
<dbReference type="EMBL" id="JAAGWD010000001">
    <property type="protein sequence ID" value="NEM96744.1"/>
    <property type="molecule type" value="Genomic_DNA"/>
</dbReference>
<dbReference type="GO" id="GO:0032259">
    <property type="term" value="P:methylation"/>
    <property type="evidence" value="ECO:0007669"/>
    <property type="project" value="UniProtKB-KW"/>
</dbReference>
<evidence type="ECO:0000313" key="2">
    <source>
        <dbReference type="EMBL" id="NEM96744.1"/>
    </source>
</evidence>
<comment type="caution">
    <text evidence="2">The sequence shown here is derived from an EMBL/GenBank/DDBJ whole genome shotgun (WGS) entry which is preliminary data.</text>
</comment>
<dbReference type="RefSeq" id="WP_163912409.1">
    <property type="nucleotide sequence ID" value="NZ_JAAGWD010000001.1"/>
</dbReference>
<name>A0A6B3LTA5_9BACT</name>
<organism evidence="2 3">
    <name type="scientific">Pontibacter burrus</name>
    <dbReference type="NCBI Taxonomy" id="2704466"/>
    <lineage>
        <taxon>Bacteria</taxon>
        <taxon>Pseudomonadati</taxon>
        <taxon>Bacteroidota</taxon>
        <taxon>Cytophagia</taxon>
        <taxon>Cytophagales</taxon>
        <taxon>Hymenobacteraceae</taxon>
        <taxon>Pontibacter</taxon>
    </lineage>
</organism>
<keyword evidence="2" id="KW-0808">Transferase</keyword>